<dbReference type="AlphaFoldDB" id="A0A382BWE5"/>
<reference evidence="4" key="1">
    <citation type="submission" date="2018-05" db="EMBL/GenBank/DDBJ databases">
        <authorList>
            <person name="Lanie J.A."/>
            <person name="Ng W.-L."/>
            <person name="Kazmierczak K.M."/>
            <person name="Andrzejewski T.M."/>
            <person name="Davidsen T.M."/>
            <person name="Wayne K.J."/>
            <person name="Tettelin H."/>
            <person name="Glass J.I."/>
            <person name="Rusch D."/>
            <person name="Podicherti R."/>
            <person name="Tsui H.-C.T."/>
            <person name="Winkler M.E."/>
        </authorList>
    </citation>
    <scope>NUCLEOTIDE SEQUENCE</scope>
</reference>
<dbReference type="SUPFAM" id="SSF55120">
    <property type="entry name" value="Pseudouridine synthase"/>
    <property type="match status" value="1"/>
</dbReference>
<dbReference type="InterPro" id="IPR050188">
    <property type="entry name" value="RluA_PseudoU_synthase"/>
</dbReference>
<name>A0A382BWE5_9ZZZZ</name>
<evidence type="ECO:0000313" key="4">
    <source>
        <dbReference type="EMBL" id="SVB17821.1"/>
    </source>
</evidence>
<dbReference type="PANTHER" id="PTHR21600:SF44">
    <property type="entry name" value="RIBOSOMAL LARGE SUBUNIT PSEUDOURIDINE SYNTHASE D"/>
    <property type="match status" value="1"/>
</dbReference>
<keyword evidence="2" id="KW-0413">Isomerase</keyword>
<dbReference type="InterPro" id="IPR006224">
    <property type="entry name" value="PsdUridine_synth_RluA-like_CS"/>
</dbReference>
<comment type="similarity">
    <text evidence="1">Belongs to the pseudouridine synthase RluA family.</text>
</comment>
<dbReference type="NCBIfam" id="TIGR00005">
    <property type="entry name" value="rluA_subfam"/>
    <property type="match status" value="1"/>
</dbReference>
<dbReference type="Pfam" id="PF00849">
    <property type="entry name" value="PseudoU_synth_2"/>
    <property type="match status" value="1"/>
</dbReference>
<dbReference type="InterPro" id="IPR002942">
    <property type="entry name" value="S4_RNA-bd"/>
</dbReference>
<evidence type="ECO:0000259" key="3">
    <source>
        <dbReference type="SMART" id="SM00363"/>
    </source>
</evidence>
<dbReference type="InterPro" id="IPR006145">
    <property type="entry name" value="PsdUridine_synth_RsuA/RluA"/>
</dbReference>
<dbReference type="Gene3D" id="3.30.2350.10">
    <property type="entry name" value="Pseudouridine synthase"/>
    <property type="match status" value="1"/>
</dbReference>
<accession>A0A382BWE5</accession>
<dbReference type="Pfam" id="PF01479">
    <property type="entry name" value="S4"/>
    <property type="match status" value="1"/>
</dbReference>
<organism evidence="4">
    <name type="scientific">marine metagenome</name>
    <dbReference type="NCBI Taxonomy" id="408172"/>
    <lineage>
        <taxon>unclassified sequences</taxon>
        <taxon>metagenomes</taxon>
        <taxon>ecological metagenomes</taxon>
    </lineage>
</organism>
<evidence type="ECO:0000256" key="2">
    <source>
        <dbReference type="ARBA" id="ARBA00023235"/>
    </source>
</evidence>
<dbReference type="GO" id="GO:0003723">
    <property type="term" value="F:RNA binding"/>
    <property type="evidence" value="ECO:0007669"/>
    <property type="project" value="InterPro"/>
</dbReference>
<proteinExistence type="inferred from homology"/>
<dbReference type="GO" id="GO:0000455">
    <property type="term" value="P:enzyme-directed rRNA pseudouridine synthesis"/>
    <property type="evidence" value="ECO:0007669"/>
    <property type="project" value="TreeGrafter"/>
</dbReference>
<dbReference type="InterPro" id="IPR020103">
    <property type="entry name" value="PsdUridine_synth_cat_dom_sf"/>
</dbReference>
<dbReference type="SMART" id="SM00363">
    <property type="entry name" value="S4"/>
    <property type="match status" value="1"/>
</dbReference>
<evidence type="ECO:0000256" key="1">
    <source>
        <dbReference type="ARBA" id="ARBA00010876"/>
    </source>
</evidence>
<dbReference type="GO" id="GO:0009982">
    <property type="term" value="F:pseudouridine synthase activity"/>
    <property type="evidence" value="ECO:0007669"/>
    <property type="project" value="InterPro"/>
</dbReference>
<dbReference type="SUPFAM" id="SSF55174">
    <property type="entry name" value="Alpha-L RNA-binding motif"/>
    <property type="match status" value="1"/>
</dbReference>
<protein>
    <recommendedName>
        <fullName evidence="3">RNA-binding S4 domain-containing protein</fullName>
    </recommendedName>
</protein>
<dbReference type="InterPro" id="IPR036986">
    <property type="entry name" value="S4_RNA-bd_sf"/>
</dbReference>
<dbReference type="PROSITE" id="PS01129">
    <property type="entry name" value="PSI_RLU"/>
    <property type="match status" value="1"/>
</dbReference>
<gene>
    <name evidence="4" type="ORF">METZ01_LOCUS170675</name>
</gene>
<dbReference type="EMBL" id="UINC01031567">
    <property type="protein sequence ID" value="SVB17821.1"/>
    <property type="molecule type" value="Genomic_DNA"/>
</dbReference>
<dbReference type="Gene3D" id="3.10.290.10">
    <property type="entry name" value="RNA-binding S4 domain"/>
    <property type="match status" value="1"/>
</dbReference>
<sequence length="303" mass="33036">MVPEALDGERLDRVVALLGAVSRNRAGAAIDGGAVWVNGEPISVRAYRVHVGEQLSVSLTPSDEERGPEPEPDVVVPIIHVDQSVVVVEKPAGLVVHPAPGNTTGTMVNGLMASFPEIQGVGSVTRPGIVHRLDRDTSGLLVVARNQVAYDQLVSQMADRSVRRRYRALSWGHFQEDDGLVDAPVGRSPHDRTRMAVVSNGRPARTRYRIDKSWEEPAVSMVSLVLETGRTHQIRVHLSSIGHPVVGDKTYSANRSDLGLGRQFLHASELGFNHPLDGRRVTFESQLPMELDELLDRLGGLET</sequence>
<feature type="domain" description="RNA-binding S4" evidence="3">
    <location>
        <begin position="9"/>
        <end position="72"/>
    </location>
</feature>
<dbReference type="CDD" id="cd00165">
    <property type="entry name" value="S4"/>
    <property type="match status" value="1"/>
</dbReference>
<dbReference type="CDD" id="cd02869">
    <property type="entry name" value="PseudoU_synth_RluA_like"/>
    <property type="match status" value="1"/>
</dbReference>
<dbReference type="InterPro" id="IPR006225">
    <property type="entry name" value="PsdUridine_synth_RluC/D"/>
</dbReference>
<dbReference type="PROSITE" id="PS50889">
    <property type="entry name" value="S4"/>
    <property type="match status" value="1"/>
</dbReference>
<dbReference type="PANTHER" id="PTHR21600">
    <property type="entry name" value="MITOCHONDRIAL RNA PSEUDOURIDINE SYNTHASE"/>
    <property type="match status" value="1"/>
</dbReference>